<accession>H3A9W5</accession>
<dbReference type="InterPro" id="IPR043502">
    <property type="entry name" value="DNA/RNA_pol_sf"/>
</dbReference>
<dbReference type="AlphaFoldDB" id="H3A9W5"/>
<dbReference type="SUPFAM" id="SSF53098">
    <property type="entry name" value="Ribonuclease H-like"/>
    <property type="match status" value="1"/>
</dbReference>
<organism evidence="6 7">
    <name type="scientific">Latimeria chalumnae</name>
    <name type="common">Coelacanth</name>
    <dbReference type="NCBI Taxonomy" id="7897"/>
    <lineage>
        <taxon>Eukaryota</taxon>
        <taxon>Metazoa</taxon>
        <taxon>Chordata</taxon>
        <taxon>Craniata</taxon>
        <taxon>Vertebrata</taxon>
        <taxon>Euteleostomi</taxon>
        <taxon>Coelacanthiformes</taxon>
        <taxon>Coelacanthidae</taxon>
        <taxon>Latimeria</taxon>
    </lineage>
</organism>
<dbReference type="InterPro" id="IPR050951">
    <property type="entry name" value="Retrovirus_Pol_polyprotein"/>
</dbReference>
<sequence>KEKTLTDEMSDTESIYEQFCVTSPNSGKVIFQNIQKIGGSDSLFYTPVTTGSQVTLGAMLDSGSMACTLSGLAEQKLNKAGILSDQSQTDTDIVLVGCRGNHVHPKCAYDIEMEVYGHRLIVPTLVVHEQCDELILGTNVIKHILHQFKQYNSYWRTMSKPDPDIPLEGEKFLGLLSGLTRWKGRKIPEKNGTSMTYEINPLDAENHIKMASLPEDPPSSPNSTVMVEPTAAQSAPRNILVGHVIISMWGDRWVPMRIINTSDKSVTLRRNSKVADVYPCLAHEDIEMENSIYKGEKQLNMCHQQVEGGSLGHTCPPALITDPEHTLKEIALGDLNIKSSQVSNYWKEQLASLVVQYKYIFSQHHLDCGDVKGFVHQILTDEKPFRLPYCRVPLGHYLKIRQVLNEMEEKDIRKSGSEFASSLVLVWKKNGDLRIYTDFRWLNARTVKDAYPLPHQADCLAALGGNAFFSTMDLTSGFYNVSLHEEDRKYSAFTTPMGLYEYNRLPQGLCNSPASFMCMMTNILGDQNCLSLLCYLDDLLVFAPTEETALNRLRSHNMKLAPKKYCFMIRTVKFLGHIIDVKGVAIDPGKVDAITSICKEDLMELDGVTPSQKKIRSFLGMVNYYQHFIENCSAIAKPLFNLTAGQKGRRGKTKSPKQAVSYRQLTATDWTPVHKQAFADLKTALLNCALLAHPDFSRPFILSTDASLDGLGAVLSQIVEGEQKVRPIAFASKSLTKAQSKYPAHRLEFLALKWAVCNKLSHWLKGHSFMSWEPFVKGKVSHRLLSEPYGALVKEAERFSTDVVQDLFRLSNNSQVVPDLGRMGCFENGELRSFSREEVMAVLENHTEWELSARSRAAGLVQHIQQTALPGQDALPVFIVKELQEKLADSVISRVIYYVEMGHRPSRRKKGKELAKVLRFLRQWGRLKICNGILYRVSKDHLKKKHYQYVVPEILKKQVLQEIHDDAGHQGQFCTLNLARQQFFWLSLDNEVKDYVRCCKRCVVSNTAEPECIKMTAPLEMTHFFPIHSPMGNGTAEHFNRTLGNIIQCLLPRTKQKWAQTLQTLTFAYNCTVHETTRYPPFYLMYGRVPGLPVDVMYCETEVVNYDKYVVSLMKDLQEALTLAQGHAIKEQQRQTRIYNQRVKGINIEMGDWILLANKGERDRRKTADRWESTIYVVVNKNSKTLTGQEKVVHRNLLMLANFLPL</sequence>
<evidence type="ECO:0000256" key="3">
    <source>
        <dbReference type="ARBA" id="ARBA00023268"/>
    </source>
</evidence>
<dbReference type="HOGENOM" id="CLU_000384_9_12_1"/>
<evidence type="ECO:0000256" key="2">
    <source>
        <dbReference type="ARBA" id="ARBA00012180"/>
    </source>
</evidence>
<dbReference type="Gene3D" id="3.30.420.10">
    <property type="entry name" value="Ribonuclease H-like superfamily/Ribonuclease H"/>
    <property type="match status" value="1"/>
</dbReference>
<dbReference type="FunFam" id="3.10.20.370:FF:000001">
    <property type="entry name" value="Retrovirus-related Pol polyprotein from transposon 17.6-like protein"/>
    <property type="match status" value="1"/>
</dbReference>
<dbReference type="PANTHER" id="PTHR37984:SF5">
    <property type="entry name" value="PROTEIN NYNRIN-LIKE"/>
    <property type="match status" value="1"/>
</dbReference>
<dbReference type="InterPro" id="IPR041588">
    <property type="entry name" value="Integrase_H2C2"/>
</dbReference>
<evidence type="ECO:0000313" key="6">
    <source>
        <dbReference type="Ensembl" id="ENSLACP00000006436.1"/>
    </source>
</evidence>
<feature type="domain" description="Reverse transcriptase" evidence="5">
    <location>
        <begin position="407"/>
        <end position="623"/>
    </location>
</feature>
<dbReference type="Gene3D" id="1.10.340.70">
    <property type="match status" value="1"/>
</dbReference>
<dbReference type="FunFam" id="1.10.340.70:FF:000001">
    <property type="entry name" value="Retrovirus-related Pol polyprotein from transposon gypsy-like Protein"/>
    <property type="match status" value="1"/>
</dbReference>
<dbReference type="EMBL" id="AFYH01232541">
    <property type="status" value="NOT_ANNOTATED_CDS"/>
    <property type="molecule type" value="Genomic_DNA"/>
</dbReference>
<dbReference type="Ensembl" id="ENSLACT00000006489.1">
    <property type="protein sequence ID" value="ENSLACP00000006436.1"/>
    <property type="gene ID" value="ENSLACG00000005710.1"/>
</dbReference>
<dbReference type="Proteomes" id="UP000008672">
    <property type="component" value="Unassembled WGS sequence"/>
</dbReference>
<dbReference type="PROSITE" id="PS50878">
    <property type="entry name" value="RT_POL"/>
    <property type="match status" value="1"/>
</dbReference>
<dbReference type="EC" id="3.1.26.4" evidence="2"/>
<comment type="similarity">
    <text evidence="1">Belongs to the beta type-B retroviral polymerase family. HERV class-II K(HML-2) pol subfamily.</text>
</comment>
<dbReference type="eggNOG" id="KOG0017">
    <property type="taxonomic scope" value="Eukaryota"/>
</dbReference>
<dbReference type="Pfam" id="PF17919">
    <property type="entry name" value="RT_RNaseH_2"/>
    <property type="match status" value="1"/>
</dbReference>
<dbReference type="InterPro" id="IPR012337">
    <property type="entry name" value="RNaseH-like_sf"/>
</dbReference>
<dbReference type="GO" id="GO:0004523">
    <property type="term" value="F:RNA-DNA hybrid ribonuclease activity"/>
    <property type="evidence" value="ECO:0007669"/>
    <property type="project" value="UniProtKB-EC"/>
</dbReference>
<dbReference type="InterPro" id="IPR000477">
    <property type="entry name" value="RT_dom"/>
</dbReference>
<dbReference type="Gene3D" id="3.10.20.370">
    <property type="match status" value="1"/>
</dbReference>
<dbReference type="GO" id="GO:0003676">
    <property type="term" value="F:nucleic acid binding"/>
    <property type="evidence" value="ECO:0007669"/>
    <property type="project" value="InterPro"/>
</dbReference>
<reference evidence="7" key="1">
    <citation type="submission" date="2011-08" db="EMBL/GenBank/DDBJ databases">
        <title>The draft genome of Latimeria chalumnae.</title>
        <authorList>
            <person name="Di Palma F."/>
            <person name="Alfoldi J."/>
            <person name="Johnson J."/>
            <person name="Berlin A."/>
            <person name="Gnerre S."/>
            <person name="Jaffe D."/>
            <person name="MacCallum I."/>
            <person name="Young S."/>
            <person name="Walker B.J."/>
            <person name="Lander E."/>
            <person name="Lindblad-Toh K."/>
        </authorList>
    </citation>
    <scope>NUCLEOTIDE SEQUENCE [LARGE SCALE GENOMIC DNA]</scope>
    <source>
        <strain evidence="7">Wild caught</strain>
    </source>
</reference>
<keyword evidence="3" id="KW-0511">Multifunctional enzyme</keyword>
<dbReference type="PANTHER" id="PTHR37984">
    <property type="entry name" value="PROTEIN CBG26694"/>
    <property type="match status" value="1"/>
</dbReference>
<dbReference type="InterPro" id="IPR043128">
    <property type="entry name" value="Rev_trsase/Diguanyl_cyclase"/>
</dbReference>
<reference evidence="6" key="2">
    <citation type="submission" date="2025-08" db="UniProtKB">
        <authorList>
            <consortium name="Ensembl"/>
        </authorList>
    </citation>
    <scope>IDENTIFICATION</scope>
</reference>
<keyword evidence="7" id="KW-1185">Reference proteome</keyword>
<name>H3A9W5_LATCH</name>
<dbReference type="SUPFAM" id="SSF56672">
    <property type="entry name" value="DNA/RNA polymerases"/>
    <property type="match status" value="1"/>
</dbReference>
<dbReference type="Gene3D" id="3.10.10.10">
    <property type="entry name" value="HIV Type 1 Reverse Transcriptase, subunit A, domain 1"/>
    <property type="match status" value="1"/>
</dbReference>
<evidence type="ECO:0000259" key="5">
    <source>
        <dbReference type="PROSITE" id="PS50878"/>
    </source>
</evidence>
<evidence type="ECO:0000256" key="4">
    <source>
        <dbReference type="ARBA" id="ARBA00039658"/>
    </source>
</evidence>
<dbReference type="CDD" id="cd01647">
    <property type="entry name" value="RT_LTR"/>
    <property type="match status" value="1"/>
</dbReference>
<evidence type="ECO:0000313" key="7">
    <source>
        <dbReference type="Proteomes" id="UP000008672"/>
    </source>
</evidence>
<dbReference type="EMBL" id="AFYH01232542">
    <property type="status" value="NOT_ANNOTATED_CDS"/>
    <property type="molecule type" value="Genomic_DNA"/>
</dbReference>
<proteinExistence type="inferred from homology"/>
<dbReference type="Pfam" id="PF17921">
    <property type="entry name" value="Integrase_H2C2"/>
    <property type="match status" value="1"/>
</dbReference>
<dbReference type="EMBL" id="AFYH01232540">
    <property type="status" value="NOT_ANNOTATED_CDS"/>
    <property type="molecule type" value="Genomic_DNA"/>
</dbReference>
<dbReference type="Gene3D" id="3.30.70.270">
    <property type="match status" value="2"/>
</dbReference>
<dbReference type="InterPro" id="IPR036397">
    <property type="entry name" value="RNaseH_sf"/>
</dbReference>
<dbReference type="Pfam" id="PF00078">
    <property type="entry name" value="RVT_1"/>
    <property type="match status" value="1"/>
</dbReference>
<protein>
    <recommendedName>
        <fullName evidence="4">Gypsy retrotransposon integrase-like protein 1</fullName>
        <ecNumber evidence="2">3.1.26.4</ecNumber>
    </recommendedName>
</protein>
<evidence type="ECO:0000256" key="1">
    <source>
        <dbReference type="ARBA" id="ARBA00010879"/>
    </source>
</evidence>
<reference evidence="6" key="3">
    <citation type="submission" date="2025-09" db="UniProtKB">
        <authorList>
            <consortium name="Ensembl"/>
        </authorList>
    </citation>
    <scope>IDENTIFICATION</scope>
</reference>
<dbReference type="InterPro" id="IPR041577">
    <property type="entry name" value="RT_RNaseH_2"/>
</dbReference>
<dbReference type="GO" id="GO:0006259">
    <property type="term" value="P:DNA metabolic process"/>
    <property type="evidence" value="ECO:0007669"/>
    <property type="project" value="UniProtKB-ARBA"/>
</dbReference>
<dbReference type="InParanoid" id="H3A9W5"/>
<dbReference type="GeneTree" id="ENSGT01100000263500"/>